<dbReference type="Pfam" id="PF00534">
    <property type="entry name" value="Glycos_transf_1"/>
    <property type="match status" value="1"/>
</dbReference>
<evidence type="ECO:0000259" key="1">
    <source>
        <dbReference type="Pfam" id="PF00534"/>
    </source>
</evidence>
<keyword evidence="4" id="KW-1185">Reference proteome</keyword>
<proteinExistence type="predicted"/>
<evidence type="ECO:0000313" key="3">
    <source>
        <dbReference type="EMBL" id="BBL69632.1"/>
    </source>
</evidence>
<accession>A0A8D4VM38</accession>
<dbReference type="InterPro" id="IPR001296">
    <property type="entry name" value="Glyco_trans_1"/>
</dbReference>
<dbReference type="PANTHER" id="PTHR12526">
    <property type="entry name" value="GLYCOSYLTRANSFERASE"/>
    <property type="match status" value="1"/>
</dbReference>
<reference evidence="3" key="1">
    <citation type="submission" date="2019-06" db="EMBL/GenBank/DDBJ databases">
        <title>Complete genome sequence of Methylogaea oryzae strain JCM16910.</title>
        <authorList>
            <person name="Asakawa S."/>
        </authorList>
    </citation>
    <scope>NUCLEOTIDE SEQUENCE</scope>
    <source>
        <strain evidence="3">E10</strain>
    </source>
</reference>
<name>A0A8D4VM38_9GAMM</name>
<protein>
    <submittedName>
        <fullName evidence="3">UDP-glucose--(Heptosyl) LPS alpha 1,3-glucosyltransferase WaaG</fullName>
    </submittedName>
</protein>
<dbReference type="RefSeq" id="WP_221047978.1">
    <property type="nucleotide sequence ID" value="NZ_AP019782.1"/>
</dbReference>
<dbReference type="Pfam" id="PF13439">
    <property type="entry name" value="Glyco_transf_4"/>
    <property type="match status" value="1"/>
</dbReference>
<dbReference type="Proteomes" id="UP000824988">
    <property type="component" value="Chromosome"/>
</dbReference>
<dbReference type="KEGG" id="moz:MoryE10_02380"/>
<dbReference type="EMBL" id="AP019782">
    <property type="protein sequence ID" value="BBL69632.1"/>
    <property type="molecule type" value="Genomic_DNA"/>
</dbReference>
<dbReference type="CDD" id="cd03801">
    <property type="entry name" value="GT4_PimA-like"/>
    <property type="match status" value="1"/>
</dbReference>
<organism evidence="3 4">
    <name type="scientific">Methylogaea oryzae</name>
    <dbReference type="NCBI Taxonomy" id="1295382"/>
    <lineage>
        <taxon>Bacteria</taxon>
        <taxon>Pseudomonadati</taxon>
        <taxon>Pseudomonadota</taxon>
        <taxon>Gammaproteobacteria</taxon>
        <taxon>Methylococcales</taxon>
        <taxon>Methylococcaceae</taxon>
        <taxon>Methylogaea</taxon>
    </lineage>
</organism>
<dbReference type="InterPro" id="IPR028098">
    <property type="entry name" value="Glyco_trans_4-like_N"/>
</dbReference>
<evidence type="ECO:0000313" key="4">
    <source>
        <dbReference type="Proteomes" id="UP000824988"/>
    </source>
</evidence>
<dbReference type="PANTHER" id="PTHR12526:SF641">
    <property type="entry name" value="LIPOPOLYSACCHARIDE CORE BIOSYNTHESIS PROTEIN RFAG"/>
    <property type="match status" value="1"/>
</dbReference>
<feature type="domain" description="Glycosyl transferase family 1" evidence="1">
    <location>
        <begin position="184"/>
        <end position="348"/>
    </location>
</feature>
<dbReference type="GO" id="GO:1901135">
    <property type="term" value="P:carbohydrate derivative metabolic process"/>
    <property type="evidence" value="ECO:0007669"/>
    <property type="project" value="UniProtKB-ARBA"/>
</dbReference>
<evidence type="ECO:0000259" key="2">
    <source>
        <dbReference type="Pfam" id="PF13439"/>
    </source>
</evidence>
<gene>
    <name evidence="3" type="primary">waaG</name>
    <name evidence="3" type="ORF">MoryE10_02380</name>
</gene>
<dbReference type="AlphaFoldDB" id="A0A8D4VM38"/>
<dbReference type="GO" id="GO:0016757">
    <property type="term" value="F:glycosyltransferase activity"/>
    <property type="evidence" value="ECO:0007669"/>
    <property type="project" value="InterPro"/>
</dbReference>
<feature type="domain" description="Glycosyltransferase subfamily 4-like N-terminal" evidence="2">
    <location>
        <begin position="13"/>
        <end position="173"/>
    </location>
</feature>
<sequence>MKLAFALFKYFPYGGLQRDFIRIAGLCRDRGHEIHVYTLAWEGAVPSGFQVHVVKPRFALSYYGKNLALLRALRQARKTERFDAVVGFNKLPGLDVYYAADPCYAARLAEKGWLHRLTPRHRQFAAFERAVFAPKAGVEVLMIAPSQIDHFIAAYGTPAERFHLLPPPINRDRIAPPNAAVLRKNWRWDTGVAPDERVVLMIASAFRIKGVDRALLAMAALPQDVLAKTRLFVVGGDDAAPYQRQAQALGIAKRVVFCGARDDVPRFLLGADLLLHPAYTENTGTVLLEAMVAGLPVLTTDICGYAFHVLKANAGRVVPSPFEQAALNRELAEMLSDPQRLKAWGGNGIAYGRTEDLYSLPEKAADLIETVARKN</sequence>